<gene>
    <name evidence="1" type="ORF">RRG08_044620</name>
</gene>
<evidence type="ECO:0000313" key="2">
    <source>
        <dbReference type="Proteomes" id="UP001283361"/>
    </source>
</evidence>
<organism evidence="1 2">
    <name type="scientific">Elysia crispata</name>
    <name type="common">lettuce slug</name>
    <dbReference type="NCBI Taxonomy" id="231223"/>
    <lineage>
        <taxon>Eukaryota</taxon>
        <taxon>Metazoa</taxon>
        <taxon>Spiralia</taxon>
        <taxon>Lophotrochozoa</taxon>
        <taxon>Mollusca</taxon>
        <taxon>Gastropoda</taxon>
        <taxon>Heterobranchia</taxon>
        <taxon>Euthyneura</taxon>
        <taxon>Panpulmonata</taxon>
        <taxon>Sacoglossa</taxon>
        <taxon>Placobranchoidea</taxon>
        <taxon>Plakobranchidae</taxon>
        <taxon>Elysia</taxon>
    </lineage>
</organism>
<dbReference type="EMBL" id="JAWDGP010005840">
    <property type="protein sequence ID" value="KAK3751042.1"/>
    <property type="molecule type" value="Genomic_DNA"/>
</dbReference>
<name>A0AAE0YMK3_9GAST</name>
<comment type="caution">
    <text evidence="1">The sequence shown here is derived from an EMBL/GenBank/DDBJ whole genome shotgun (WGS) entry which is preliminary data.</text>
</comment>
<sequence>MSMFSAAMPSQPEISNRAQIVFSAVWFAAAPNAIFREKSKCFFRSEDVSVFLEVEIYGATLMASPPKGV</sequence>
<protein>
    <submittedName>
        <fullName evidence="1">Uncharacterized protein</fullName>
    </submittedName>
</protein>
<evidence type="ECO:0000313" key="1">
    <source>
        <dbReference type="EMBL" id="KAK3751042.1"/>
    </source>
</evidence>
<reference evidence="1" key="1">
    <citation type="journal article" date="2023" name="G3 (Bethesda)">
        <title>A reference genome for the long-term kleptoplast-retaining sea slug Elysia crispata morphotype clarki.</title>
        <authorList>
            <person name="Eastman K.E."/>
            <person name="Pendleton A.L."/>
            <person name="Shaikh M.A."/>
            <person name="Suttiyut T."/>
            <person name="Ogas R."/>
            <person name="Tomko P."/>
            <person name="Gavelis G."/>
            <person name="Widhalm J.R."/>
            <person name="Wisecaver J.H."/>
        </authorList>
    </citation>
    <scope>NUCLEOTIDE SEQUENCE</scope>
    <source>
        <strain evidence="1">ECLA1</strain>
    </source>
</reference>
<proteinExistence type="predicted"/>
<dbReference type="AlphaFoldDB" id="A0AAE0YMK3"/>
<keyword evidence="2" id="KW-1185">Reference proteome</keyword>
<accession>A0AAE0YMK3</accession>
<dbReference type="Proteomes" id="UP001283361">
    <property type="component" value="Unassembled WGS sequence"/>
</dbReference>